<organism evidence="1 2">
    <name type="scientific">Micractinium conductrix</name>
    <dbReference type="NCBI Taxonomy" id="554055"/>
    <lineage>
        <taxon>Eukaryota</taxon>
        <taxon>Viridiplantae</taxon>
        <taxon>Chlorophyta</taxon>
        <taxon>core chlorophytes</taxon>
        <taxon>Trebouxiophyceae</taxon>
        <taxon>Chlorellales</taxon>
        <taxon>Chlorellaceae</taxon>
        <taxon>Chlorella clade</taxon>
        <taxon>Micractinium</taxon>
    </lineage>
</organism>
<comment type="caution">
    <text evidence="1">The sequence shown here is derived from an EMBL/GenBank/DDBJ whole genome shotgun (WGS) entry which is preliminary data.</text>
</comment>
<dbReference type="GO" id="GO:0016874">
    <property type="term" value="F:ligase activity"/>
    <property type="evidence" value="ECO:0007669"/>
    <property type="project" value="UniProtKB-KW"/>
</dbReference>
<dbReference type="Proteomes" id="UP000239649">
    <property type="component" value="Unassembled WGS sequence"/>
</dbReference>
<proteinExistence type="predicted"/>
<dbReference type="AlphaFoldDB" id="A0A2P6UZM5"/>
<dbReference type="EMBL" id="LHPF02000068">
    <property type="protein sequence ID" value="PSC67290.1"/>
    <property type="molecule type" value="Genomic_DNA"/>
</dbReference>
<sequence length="179" mass="18707">RVRQLCGHSVRQAAQESTGGVQAAAGAVAGGAARVGGTSEAAASVAQDGRAVVLAPRVSKRGRAINRNTTFDDYAVGCELEQAGEQQQKKKAKLDLTPEQVAACNALAENAHCDACPPGSAHAKKAKRNEPGWADVALKAVLVKLPQLEGKITAAYISINSSKWREGWRGMLARHAGIM</sequence>
<evidence type="ECO:0000313" key="2">
    <source>
        <dbReference type="Proteomes" id="UP000239649"/>
    </source>
</evidence>
<evidence type="ECO:0000313" key="1">
    <source>
        <dbReference type="EMBL" id="PSC67290.1"/>
    </source>
</evidence>
<feature type="non-terminal residue" evidence="1">
    <location>
        <position position="1"/>
    </location>
</feature>
<reference evidence="1 2" key="1">
    <citation type="journal article" date="2018" name="Plant J.">
        <title>Genome sequences of Chlorella sorokiniana UTEX 1602 and Micractinium conductrix SAG 241.80: implications to maltose excretion by a green alga.</title>
        <authorList>
            <person name="Arriola M.B."/>
            <person name="Velmurugan N."/>
            <person name="Zhang Y."/>
            <person name="Plunkett M.H."/>
            <person name="Hondzo H."/>
            <person name="Barney B.M."/>
        </authorList>
    </citation>
    <scope>NUCLEOTIDE SEQUENCE [LARGE SCALE GENOMIC DNA]</scope>
    <source>
        <strain evidence="1 2">SAG 241.80</strain>
    </source>
</reference>
<gene>
    <name evidence="1" type="ORF">C2E20_9019</name>
</gene>
<protein>
    <submittedName>
        <fullName evidence="1">D-alanine-D-alanine ligase A</fullName>
    </submittedName>
</protein>
<keyword evidence="2" id="KW-1185">Reference proteome</keyword>
<name>A0A2P6UZM5_9CHLO</name>
<keyword evidence="1" id="KW-0436">Ligase</keyword>
<accession>A0A2P6UZM5</accession>